<dbReference type="AlphaFoldDB" id="A0AAD8HXQ9"/>
<dbReference type="Gene3D" id="3.80.10.10">
    <property type="entry name" value="Ribonuclease Inhibitor"/>
    <property type="match status" value="1"/>
</dbReference>
<name>A0AAD8HXQ9_9APIA</name>
<dbReference type="InterPro" id="IPR032675">
    <property type="entry name" value="LRR_dom_sf"/>
</dbReference>
<dbReference type="Proteomes" id="UP001237642">
    <property type="component" value="Unassembled WGS sequence"/>
</dbReference>
<evidence type="ECO:0000313" key="2">
    <source>
        <dbReference type="EMBL" id="KAK1373780.1"/>
    </source>
</evidence>
<dbReference type="SUPFAM" id="SSF52047">
    <property type="entry name" value="RNI-like"/>
    <property type="match status" value="1"/>
</dbReference>
<feature type="domain" description="Disease resistance protein At4g27190-like leucine-rich repeats" evidence="1">
    <location>
        <begin position="1"/>
        <end position="113"/>
    </location>
</feature>
<protein>
    <recommendedName>
        <fullName evidence="1">Disease resistance protein At4g27190-like leucine-rich repeats domain-containing protein</fullName>
    </recommendedName>
</protein>
<keyword evidence="3" id="KW-1185">Reference proteome</keyword>
<organism evidence="2 3">
    <name type="scientific">Heracleum sosnowskyi</name>
    <dbReference type="NCBI Taxonomy" id="360622"/>
    <lineage>
        <taxon>Eukaryota</taxon>
        <taxon>Viridiplantae</taxon>
        <taxon>Streptophyta</taxon>
        <taxon>Embryophyta</taxon>
        <taxon>Tracheophyta</taxon>
        <taxon>Spermatophyta</taxon>
        <taxon>Magnoliopsida</taxon>
        <taxon>eudicotyledons</taxon>
        <taxon>Gunneridae</taxon>
        <taxon>Pentapetalae</taxon>
        <taxon>asterids</taxon>
        <taxon>campanulids</taxon>
        <taxon>Apiales</taxon>
        <taxon>Apiaceae</taxon>
        <taxon>Apioideae</taxon>
        <taxon>apioid superclade</taxon>
        <taxon>Tordylieae</taxon>
        <taxon>Tordyliinae</taxon>
        <taxon>Heracleum</taxon>
    </lineage>
</organism>
<evidence type="ECO:0000313" key="3">
    <source>
        <dbReference type="Proteomes" id="UP001237642"/>
    </source>
</evidence>
<dbReference type="Pfam" id="PF23247">
    <property type="entry name" value="LRR_RPS2"/>
    <property type="match status" value="1"/>
</dbReference>
<reference evidence="2" key="1">
    <citation type="submission" date="2023-02" db="EMBL/GenBank/DDBJ databases">
        <title>Genome of toxic invasive species Heracleum sosnowskyi carries increased number of genes despite the absence of recent whole-genome duplications.</title>
        <authorList>
            <person name="Schelkunov M."/>
            <person name="Shtratnikova V."/>
            <person name="Makarenko M."/>
            <person name="Klepikova A."/>
            <person name="Omelchenko D."/>
            <person name="Novikova G."/>
            <person name="Obukhova E."/>
            <person name="Bogdanov V."/>
            <person name="Penin A."/>
            <person name="Logacheva M."/>
        </authorList>
    </citation>
    <scope>NUCLEOTIDE SEQUENCE</scope>
    <source>
        <strain evidence="2">Hsosn_3</strain>
        <tissue evidence="2">Leaf</tissue>
    </source>
</reference>
<accession>A0AAD8HXQ9</accession>
<gene>
    <name evidence="2" type="ORF">POM88_029973</name>
</gene>
<comment type="caution">
    <text evidence="2">The sequence shown here is derived from an EMBL/GenBank/DDBJ whole genome shotgun (WGS) entry which is preliminary data.</text>
</comment>
<dbReference type="EMBL" id="JAUIZM010000007">
    <property type="protein sequence ID" value="KAK1373780.1"/>
    <property type="molecule type" value="Genomic_DNA"/>
</dbReference>
<dbReference type="InterPro" id="IPR057135">
    <property type="entry name" value="At4g27190-like_LRR"/>
</dbReference>
<sequence>MKVDNCGLSNLFTVSTLRGLQQLRILEISNCRFLEGIADDVIGDESLDTNDKIITLSNLSDVFLKHLPKLRSFSSTANYSFSMPKLKIAHLFACPQVETFTSMELSTALVYLHTEWYYAKKAEDLPVWYIYTLIHKFIEVVNDLFSNSVVYLLRRTSSSLL</sequence>
<reference evidence="2" key="2">
    <citation type="submission" date="2023-05" db="EMBL/GenBank/DDBJ databases">
        <authorList>
            <person name="Schelkunov M.I."/>
        </authorList>
    </citation>
    <scope>NUCLEOTIDE SEQUENCE</scope>
    <source>
        <strain evidence="2">Hsosn_3</strain>
        <tissue evidence="2">Leaf</tissue>
    </source>
</reference>
<evidence type="ECO:0000259" key="1">
    <source>
        <dbReference type="Pfam" id="PF23247"/>
    </source>
</evidence>
<proteinExistence type="predicted"/>